<evidence type="ECO:0000256" key="3">
    <source>
        <dbReference type="SAM" id="MobiDB-lite"/>
    </source>
</evidence>
<dbReference type="PROSITE" id="PS51517">
    <property type="entry name" value="NDT80"/>
    <property type="match status" value="1"/>
</dbReference>
<dbReference type="InterPro" id="IPR052605">
    <property type="entry name" value="Fungal_trans_regulator"/>
</dbReference>
<keyword evidence="6" id="KW-1185">Reference proteome</keyword>
<dbReference type="Gene3D" id="2.60.40.1390">
    <property type="entry name" value="NDT80 DNA-binding domain"/>
    <property type="match status" value="1"/>
</dbReference>
<dbReference type="AlphaFoldDB" id="A0A1L7XC39"/>
<evidence type="ECO:0000313" key="6">
    <source>
        <dbReference type="Proteomes" id="UP000184330"/>
    </source>
</evidence>
<dbReference type="PANTHER" id="PTHR35144">
    <property type="entry name" value="MEIOSIS-SPECIFIC TRANSCRIPTION FACTOR NDT80"/>
    <property type="match status" value="1"/>
</dbReference>
<feature type="domain" description="NDT80" evidence="4">
    <location>
        <begin position="180"/>
        <end position="446"/>
    </location>
</feature>
<name>A0A1L7XC39_9HELO</name>
<organism evidence="5 6">
    <name type="scientific">Phialocephala subalpina</name>
    <dbReference type="NCBI Taxonomy" id="576137"/>
    <lineage>
        <taxon>Eukaryota</taxon>
        <taxon>Fungi</taxon>
        <taxon>Dikarya</taxon>
        <taxon>Ascomycota</taxon>
        <taxon>Pezizomycotina</taxon>
        <taxon>Leotiomycetes</taxon>
        <taxon>Helotiales</taxon>
        <taxon>Mollisiaceae</taxon>
        <taxon>Phialocephala</taxon>
        <taxon>Phialocephala fortinii species complex</taxon>
    </lineage>
</organism>
<dbReference type="GO" id="GO:0003700">
    <property type="term" value="F:DNA-binding transcription factor activity"/>
    <property type="evidence" value="ECO:0007669"/>
    <property type="project" value="UniProtKB-UniRule"/>
</dbReference>
<dbReference type="OrthoDB" id="2288358at2759"/>
<feature type="DNA-binding region" description="NDT80" evidence="2">
    <location>
        <begin position="180"/>
        <end position="446"/>
    </location>
</feature>
<protein>
    <submittedName>
        <fullName evidence="5">Related to meiosis-specific protein NDT80</fullName>
    </submittedName>
</protein>
<evidence type="ECO:0000313" key="5">
    <source>
        <dbReference type="EMBL" id="CZR62583.1"/>
    </source>
</evidence>
<dbReference type="PANTHER" id="PTHR35144:SF2">
    <property type="entry name" value="MEIOSIS-SPECIFIC TRANSCRIPTION FACTOR NDT80"/>
    <property type="match status" value="1"/>
</dbReference>
<dbReference type="GO" id="GO:0051321">
    <property type="term" value="P:meiotic cell cycle"/>
    <property type="evidence" value="ECO:0007669"/>
    <property type="project" value="TreeGrafter"/>
</dbReference>
<gene>
    <name evidence="5" type="ORF">PAC_12480</name>
</gene>
<proteinExistence type="predicted"/>
<dbReference type="InterPro" id="IPR037141">
    <property type="entry name" value="NDT80_DNA-bd_dom_sf"/>
</dbReference>
<evidence type="ECO:0000259" key="4">
    <source>
        <dbReference type="PROSITE" id="PS51517"/>
    </source>
</evidence>
<evidence type="ECO:0000256" key="1">
    <source>
        <dbReference type="ARBA" id="ARBA00023125"/>
    </source>
</evidence>
<feature type="compositionally biased region" description="Low complexity" evidence="3">
    <location>
        <begin position="465"/>
        <end position="493"/>
    </location>
</feature>
<dbReference type="GO" id="GO:0045944">
    <property type="term" value="P:positive regulation of transcription by RNA polymerase II"/>
    <property type="evidence" value="ECO:0007669"/>
    <property type="project" value="TreeGrafter"/>
</dbReference>
<dbReference type="SUPFAM" id="SSF49417">
    <property type="entry name" value="p53-like transcription factors"/>
    <property type="match status" value="1"/>
</dbReference>
<dbReference type="InterPro" id="IPR024061">
    <property type="entry name" value="NDT80_DNA-bd_dom"/>
</dbReference>
<reference evidence="5 6" key="1">
    <citation type="submission" date="2016-03" db="EMBL/GenBank/DDBJ databases">
        <authorList>
            <person name="Ploux O."/>
        </authorList>
    </citation>
    <scope>NUCLEOTIDE SEQUENCE [LARGE SCALE GENOMIC DNA]</scope>
    <source>
        <strain evidence="5 6">UAMH 11012</strain>
    </source>
</reference>
<feature type="region of interest" description="Disordered" evidence="3">
    <location>
        <begin position="185"/>
        <end position="206"/>
    </location>
</feature>
<dbReference type="EMBL" id="FJOG01000021">
    <property type="protein sequence ID" value="CZR62583.1"/>
    <property type="molecule type" value="Genomic_DNA"/>
</dbReference>
<dbReference type="Pfam" id="PF05224">
    <property type="entry name" value="NDT80_PhoG"/>
    <property type="match status" value="1"/>
</dbReference>
<dbReference type="GO" id="GO:0000228">
    <property type="term" value="C:nuclear chromosome"/>
    <property type="evidence" value="ECO:0007669"/>
    <property type="project" value="TreeGrafter"/>
</dbReference>
<feature type="region of interest" description="Disordered" evidence="3">
    <location>
        <begin position="148"/>
        <end position="170"/>
    </location>
</feature>
<feature type="region of interest" description="Disordered" evidence="3">
    <location>
        <begin position="434"/>
        <end position="498"/>
    </location>
</feature>
<dbReference type="Proteomes" id="UP000184330">
    <property type="component" value="Unassembled WGS sequence"/>
</dbReference>
<evidence type="ECO:0000256" key="2">
    <source>
        <dbReference type="PROSITE-ProRule" id="PRU00850"/>
    </source>
</evidence>
<keyword evidence="1 2" id="KW-0238">DNA-binding</keyword>
<feature type="compositionally biased region" description="Polar residues" evidence="3">
    <location>
        <begin position="148"/>
        <end position="158"/>
    </location>
</feature>
<feature type="region of interest" description="Disordered" evidence="3">
    <location>
        <begin position="347"/>
        <end position="374"/>
    </location>
</feature>
<sequence>MTEVLTPSSLHLLMSSQSGNLQDLAACSGHSPSCIIGSDTEPDSSQRQEYNQLSLPSDMGLRYAQLPASDDVRFSPDSGTSNSPVYAIDSAVQNTSQSSTLTFSPYTNLYQPTLSSSTYSSGGSSYFSPSSSIFSSMPDLKPRLGSYTTSSGLASLSRSPALPHPTSPISARDIYGSATPHLRRTDHFTRSPSLSGTVRGVPLSPTSSGFTSPIGNMDGPLGGSACPPLFPTEVIYSLQTSDGQMIKPEIFGRIDKGFFMADNDWTCYRRNYFSLNCSYTLTPTIPTGSMYLVQHGGAGPQVHGFAMSIAAVVDGKDGKAIELVQHTPKRDKGPQEKPARITLAPRPAASHGMYGDNGRSSIYDAQGFNQSPSQPAVEATFERIQFKNATANNGKRRAAQQYYHLLVELFVDIGGSHSDRWVKIASRMSAPMVVRGRSPGHYQSERRGSNTSSGPGGSGGGGGSYTPSGGASRTPGDMSMSGSSSMLPGPGYSNSYDTRSHHYRSHIAPLQIPMEPTLSAEEAKGIIDSPDYVYYPGAIYEGHEERYLQLPSMAAYTTSKVKTEYGNGGYVLPSLTSGVGSDVGFGRHCGRWEGVGESKGYFPTALMQQELNIT</sequence>
<feature type="compositionally biased region" description="Gly residues" evidence="3">
    <location>
        <begin position="454"/>
        <end position="464"/>
    </location>
</feature>
<accession>A0A1L7XC39</accession>
<dbReference type="InterPro" id="IPR008967">
    <property type="entry name" value="p53-like_TF_DNA-bd_sf"/>
</dbReference>
<dbReference type="GO" id="GO:0003677">
    <property type="term" value="F:DNA binding"/>
    <property type="evidence" value="ECO:0007669"/>
    <property type="project" value="UniProtKB-KW"/>
</dbReference>